<protein>
    <recommendedName>
        <fullName evidence="2">PB1 domain-containing protein</fullName>
    </recommendedName>
</protein>
<evidence type="ECO:0000313" key="3">
    <source>
        <dbReference type="EMBL" id="KAG5983827.1"/>
    </source>
</evidence>
<dbReference type="Proteomes" id="UP000748025">
    <property type="component" value="Unassembled WGS sequence"/>
</dbReference>
<dbReference type="Pfam" id="PF00564">
    <property type="entry name" value="PB1"/>
    <property type="match status" value="1"/>
</dbReference>
<dbReference type="Gene3D" id="3.10.20.90">
    <property type="entry name" value="Phosphatidylinositol 3-kinase Catalytic Subunit, Chain A, domain 1"/>
    <property type="match status" value="1"/>
</dbReference>
<dbReference type="InterPro" id="IPR000270">
    <property type="entry name" value="PB1_dom"/>
</dbReference>
<keyword evidence="4" id="KW-1185">Reference proteome</keyword>
<name>A0A9P7N152_9HYPO</name>
<gene>
    <name evidence="3" type="ORF">E4U43_006231</name>
</gene>
<dbReference type="PROSITE" id="PS51745">
    <property type="entry name" value="PB1"/>
    <property type="match status" value="1"/>
</dbReference>
<reference evidence="3" key="1">
    <citation type="journal article" date="2020" name="bioRxiv">
        <title>Whole genome comparisons of ergot fungi reveals the divergence and evolution of species within the genus Claviceps are the result of varying mechanisms driving genome evolution and host range expansion.</title>
        <authorList>
            <person name="Wyka S.A."/>
            <person name="Mondo S.J."/>
            <person name="Liu M."/>
            <person name="Dettman J."/>
            <person name="Nalam V."/>
            <person name="Broders K.D."/>
        </authorList>
    </citation>
    <scope>NUCLEOTIDE SEQUENCE</scope>
    <source>
        <strain evidence="3">CCC 602</strain>
    </source>
</reference>
<feature type="region of interest" description="Disordered" evidence="1">
    <location>
        <begin position="1"/>
        <end position="76"/>
    </location>
</feature>
<evidence type="ECO:0000259" key="2">
    <source>
        <dbReference type="PROSITE" id="PS51745"/>
    </source>
</evidence>
<dbReference type="InterPro" id="IPR053793">
    <property type="entry name" value="PB1-like"/>
</dbReference>
<comment type="caution">
    <text evidence="3">The sequence shown here is derived from an EMBL/GenBank/DDBJ whole genome shotgun (WGS) entry which is preliminary data.</text>
</comment>
<accession>A0A9P7N152</accession>
<evidence type="ECO:0000313" key="4">
    <source>
        <dbReference type="Proteomes" id="UP000748025"/>
    </source>
</evidence>
<organism evidence="3 4">
    <name type="scientific">Claviceps pusilla</name>
    <dbReference type="NCBI Taxonomy" id="123648"/>
    <lineage>
        <taxon>Eukaryota</taxon>
        <taxon>Fungi</taxon>
        <taxon>Dikarya</taxon>
        <taxon>Ascomycota</taxon>
        <taxon>Pezizomycotina</taxon>
        <taxon>Sordariomycetes</taxon>
        <taxon>Hypocreomycetidae</taxon>
        <taxon>Hypocreales</taxon>
        <taxon>Clavicipitaceae</taxon>
        <taxon>Claviceps</taxon>
    </lineage>
</organism>
<evidence type="ECO:0000256" key="1">
    <source>
        <dbReference type="SAM" id="MobiDB-lite"/>
    </source>
</evidence>
<dbReference type="OrthoDB" id="9450131at2759"/>
<sequence>MYRGGGGGDMKGKQPLRNDRRPSLQQAVPQSRYREDDGISGYGDVSYGGADPNLIPNGPRHRVSRSESRAPSRRPEVRNIRVKVHAADVRYVMVGTGIEYLDLVEKIRDKFGLRRRFKMKIKDEDMPEGDMITVGDQDDLEMAVQSSISLAIRQGHGIAKMEVRTLSSQPVITTHTYPTRGIIFGPMQIGNI</sequence>
<dbReference type="SUPFAM" id="SSF54277">
    <property type="entry name" value="CAD &amp; PB1 domains"/>
    <property type="match status" value="1"/>
</dbReference>
<feature type="compositionally biased region" description="Basic and acidic residues" evidence="1">
    <location>
        <begin position="10"/>
        <end position="22"/>
    </location>
</feature>
<dbReference type="EMBL" id="SRPW01004269">
    <property type="protein sequence ID" value="KAG5983827.1"/>
    <property type="molecule type" value="Genomic_DNA"/>
</dbReference>
<feature type="domain" description="PB1" evidence="2">
    <location>
        <begin position="79"/>
        <end position="155"/>
    </location>
</feature>
<proteinExistence type="predicted"/>
<dbReference type="AlphaFoldDB" id="A0A9P7N152"/>
<feature type="compositionally biased region" description="Basic and acidic residues" evidence="1">
    <location>
        <begin position="64"/>
        <end position="76"/>
    </location>
</feature>